<dbReference type="GO" id="GO:0018114">
    <property type="term" value="F:threonine racemase activity"/>
    <property type="evidence" value="ECO:0007669"/>
    <property type="project" value="TreeGrafter"/>
</dbReference>
<proteinExistence type="inferred from homology"/>
<dbReference type="Proteomes" id="UP000018001">
    <property type="component" value="Unassembled WGS sequence"/>
</dbReference>
<feature type="non-terminal residue" evidence="4">
    <location>
        <position position="111"/>
    </location>
</feature>
<dbReference type="AlphaFoldDB" id="V5G985"/>
<dbReference type="InParanoid" id="V5G985"/>
<dbReference type="OrthoDB" id="271064at2759"/>
<dbReference type="InterPro" id="IPR036052">
    <property type="entry name" value="TrpB-like_PALP_sf"/>
</dbReference>
<keyword evidence="3" id="KW-0663">Pyridoxal phosphate</keyword>
<comment type="caution">
    <text evidence="4">The sequence shown here is derived from an EMBL/GenBank/DDBJ whole genome shotgun (WGS) entry which is preliminary data.</text>
</comment>
<dbReference type="GO" id="GO:0008721">
    <property type="term" value="F:D-serine ammonia-lyase activity"/>
    <property type="evidence" value="ECO:0007669"/>
    <property type="project" value="TreeGrafter"/>
</dbReference>
<organism evidence="4 5">
    <name type="scientific">Byssochlamys spectabilis (strain No. 5 / NBRC 109023)</name>
    <name type="common">Paecilomyces variotii</name>
    <dbReference type="NCBI Taxonomy" id="1356009"/>
    <lineage>
        <taxon>Eukaryota</taxon>
        <taxon>Fungi</taxon>
        <taxon>Dikarya</taxon>
        <taxon>Ascomycota</taxon>
        <taxon>Pezizomycotina</taxon>
        <taxon>Eurotiomycetes</taxon>
        <taxon>Eurotiomycetidae</taxon>
        <taxon>Eurotiales</taxon>
        <taxon>Thermoascaceae</taxon>
        <taxon>Paecilomyces</taxon>
    </lineage>
</organism>
<gene>
    <name evidence="4" type="ORF">PVAR5_6122</name>
</gene>
<evidence type="ECO:0000256" key="1">
    <source>
        <dbReference type="ARBA" id="ARBA00001933"/>
    </source>
</evidence>
<dbReference type="GO" id="GO:0005524">
    <property type="term" value="F:ATP binding"/>
    <property type="evidence" value="ECO:0007669"/>
    <property type="project" value="TreeGrafter"/>
</dbReference>
<evidence type="ECO:0000313" key="5">
    <source>
        <dbReference type="Proteomes" id="UP000018001"/>
    </source>
</evidence>
<evidence type="ECO:0000256" key="3">
    <source>
        <dbReference type="ARBA" id="ARBA00022898"/>
    </source>
</evidence>
<dbReference type="HOGENOM" id="CLU_2164300_0_0_1"/>
<dbReference type="GO" id="GO:0000287">
    <property type="term" value="F:magnesium ion binding"/>
    <property type="evidence" value="ECO:0007669"/>
    <property type="project" value="TreeGrafter"/>
</dbReference>
<keyword evidence="5" id="KW-1185">Reference proteome</keyword>
<dbReference type="SUPFAM" id="SSF53686">
    <property type="entry name" value="Tryptophan synthase beta subunit-like PLP-dependent enzymes"/>
    <property type="match status" value="1"/>
</dbReference>
<evidence type="ECO:0000256" key="2">
    <source>
        <dbReference type="ARBA" id="ARBA00010869"/>
    </source>
</evidence>
<comment type="similarity">
    <text evidence="2">Belongs to the serine/threonine dehydratase family.</text>
</comment>
<protein>
    <recommendedName>
        <fullName evidence="6">Tryptophan synthase beta chain-like PALP domain-containing protein</fullName>
    </recommendedName>
</protein>
<evidence type="ECO:0000313" key="4">
    <source>
        <dbReference type="EMBL" id="GAD97447.1"/>
    </source>
</evidence>
<accession>V5G985</accession>
<dbReference type="GO" id="GO:0030378">
    <property type="term" value="F:serine racemase activity"/>
    <property type="evidence" value="ECO:0007669"/>
    <property type="project" value="TreeGrafter"/>
</dbReference>
<dbReference type="EMBL" id="BAUL01000200">
    <property type="protein sequence ID" value="GAD97447.1"/>
    <property type="molecule type" value="Genomic_DNA"/>
</dbReference>
<sequence length="111" mass="12349">MSSSNPARPLTPASVQAAHELIQPYIHKTPVLTCSTLDKIASTPQEPSALAGTPFEGQEPARPRFRFFFKCENYQRIGAFKARGAFHAVLRLRDELGEEELKRRGVVTHSS</sequence>
<name>V5G985_BYSSN</name>
<comment type="cofactor">
    <cofactor evidence="1">
        <name>pyridoxal 5'-phosphate</name>
        <dbReference type="ChEBI" id="CHEBI:597326"/>
    </cofactor>
</comment>
<dbReference type="Gene3D" id="3.40.50.1100">
    <property type="match status" value="1"/>
</dbReference>
<reference evidence="5" key="1">
    <citation type="journal article" date="2014" name="Genome Announc.">
        <title>Draft genome sequence of the formaldehyde-resistant fungus Byssochlamys spectabilis No. 5 (anamorph Paecilomyces variotii No. 5) (NBRC109023).</title>
        <authorList>
            <person name="Oka T."/>
            <person name="Ekino K."/>
            <person name="Fukuda K."/>
            <person name="Nomura Y."/>
        </authorList>
    </citation>
    <scope>NUCLEOTIDE SEQUENCE [LARGE SCALE GENOMIC DNA]</scope>
    <source>
        <strain evidence="5">No. 5 / NBRC 109023</strain>
    </source>
</reference>
<dbReference type="GO" id="GO:0003941">
    <property type="term" value="F:L-serine ammonia-lyase activity"/>
    <property type="evidence" value="ECO:0007669"/>
    <property type="project" value="TreeGrafter"/>
</dbReference>
<dbReference type="PANTHER" id="PTHR43050:SF1">
    <property type="entry name" value="SERINE RACEMASE"/>
    <property type="match status" value="1"/>
</dbReference>
<evidence type="ECO:0008006" key="6">
    <source>
        <dbReference type="Google" id="ProtNLM"/>
    </source>
</evidence>
<dbReference type="eggNOG" id="KOG1251">
    <property type="taxonomic scope" value="Eukaryota"/>
</dbReference>
<dbReference type="PANTHER" id="PTHR43050">
    <property type="entry name" value="SERINE / THREONINE RACEMASE FAMILY MEMBER"/>
    <property type="match status" value="1"/>
</dbReference>
<dbReference type="GO" id="GO:0030170">
    <property type="term" value="F:pyridoxal phosphate binding"/>
    <property type="evidence" value="ECO:0007669"/>
    <property type="project" value="TreeGrafter"/>
</dbReference>